<dbReference type="AlphaFoldDB" id="A0A6G1C798"/>
<name>A0A6G1C798_9ORYZ</name>
<sequence length="63" mass="6717">MAVQPGRCLGRPRQHTSRLNRRQAGPGWLSSSSRGQPRKHYSSTPSRPSGAGRPGHGGRQAGS</sequence>
<comment type="caution">
    <text evidence="2">The sequence shown here is derived from an EMBL/GenBank/DDBJ whole genome shotgun (WGS) entry which is preliminary data.</text>
</comment>
<evidence type="ECO:0000313" key="2">
    <source>
        <dbReference type="EMBL" id="KAF0895857.1"/>
    </source>
</evidence>
<feature type="compositionally biased region" description="Gly residues" evidence="1">
    <location>
        <begin position="52"/>
        <end position="63"/>
    </location>
</feature>
<feature type="region of interest" description="Disordered" evidence="1">
    <location>
        <begin position="1"/>
        <end position="63"/>
    </location>
</feature>
<dbReference type="Proteomes" id="UP000479710">
    <property type="component" value="Unassembled WGS sequence"/>
</dbReference>
<gene>
    <name evidence="2" type="ORF">E2562_016585</name>
</gene>
<dbReference type="EMBL" id="SPHZ02000010">
    <property type="protein sequence ID" value="KAF0895857.1"/>
    <property type="molecule type" value="Genomic_DNA"/>
</dbReference>
<proteinExistence type="predicted"/>
<feature type="compositionally biased region" description="Basic residues" evidence="1">
    <location>
        <begin position="10"/>
        <end position="21"/>
    </location>
</feature>
<evidence type="ECO:0000256" key="1">
    <source>
        <dbReference type="SAM" id="MobiDB-lite"/>
    </source>
</evidence>
<protein>
    <submittedName>
        <fullName evidence="2">Uncharacterized protein</fullName>
    </submittedName>
</protein>
<organism evidence="2 3">
    <name type="scientific">Oryza meyeriana var. granulata</name>
    <dbReference type="NCBI Taxonomy" id="110450"/>
    <lineage>
        <taxon>Eukaryota</taxon>
        <taxon>Viridiplantae</taxon>
        <taxon>Streptophyta</taxon>
        <taxon>Embryophyta</taxon>
        <taxon>Tracheophyta</taxon>
        <taxon>Spermatophyta</taxon>
        <taxon>Magnoliopsida</taxon>
        <taxon>Liliopsida</taxon>
        <taxon>Poales</taxon>
        <taxon>Poaceae</taxon>
        <taxon>BOP clade</taxon>
        <taxon>Oryzoideae</taxon>
        <taxon>Oryzeae</taxon>
        <taxon>Oryzinae</taxon>
        <taxon>Oryza</taxon>
        <taxon>Oryza meyeriana</taxon>
    </lineage>
</organism>
<reference evidence="2 3" key="1">
    <citation type="submission" date="2019-11" db="EMBL/GenBank/DDBJ databases">
        <title>Whole genome sequence of Oryza granulata.</title>
        <authorList>
            <person name="Li W."/>
        </authorList>
    </citation>
    <scope>NUCLEOTIDE SEQUENCE [LARGE SCALE GENOMIC DNA]</scope>
    <source>
        <strain evidence="3">cv. Menghai</strain>
        <tissue evidence="2">Leaf</tissue>
    </source>
</reference>
<evidence type="ECO:0000313" key="3">
    <source>
        <dbReference type="Proteomes" id="UP000479710"/>
    </source>
</evidence>
<accession>A0A6G1C798</accession>
<keyword evidence="3" id="KW-1185">Reference proteome</keyword>